<dbReference type="Pfam" id="PF01610">
    <property type="entry name" value="DDE_Tnp_ISL3"/>
    <property type="match status" value="1"/>
</dbReference>
<dbReference type="InterPro" id="IPR002560">
    <property type="entry name" value="Transposase_DDE"/>
</dbReference>
<proteinExistence type="predicted"/>
<protein>
    <submittedName>
        <fullName evidence="2">Transposase</fullName>
    </submittedName>
</protein>
<evidence type="ECO:0000313" key="2">
    <source>
        <dbReference type="EMBL" id="SHH34481.1"/>
    </source>
</evidence>
<dbReference type="AlphaFoldDB" id="A0A1M5S7M5"/>
<dbReference type="RefSeq" id="WP_143153380.1">
    <property type="nucleotide sequence ID" value="NZ_FQWX01000038.1"/>
</dbReference>
<dbReference type="PANTHER" id="PTHR33498">
    <property type="entry name" value="TRANSPOSASE FOR INSERTION SEQUENCE ELEMENT IS1557"/>
    <property type="match status" value="1"/>
</dbReference>
<reference evidence="3" key="1">
    <citation type="submission" date="2016-11" db="EMBL/GenBank/DDBJ databases">
        <authorList>
            <person name="Varghese N."/>
            <person name="Submissions S."/>
        </authorList>
    </citation>
    <scope>NUCLEOTIDE SEQUENCE [LARGE SCALE GENOMIC DNA]</scope>
    <source>
        <strain evidence="3">DSM 2635</strain>
    </source>
</reference>
<feature type="non-terminal residue" evidence="2">
    <location>
        <position position="1"/>
    </location>
</feature>
<gene>
    <name evidence="2" type="ORF">SAMN04488530_1381</name>
</gene>
<dbReference type="STRING" id="1121321.SAMN04488530_1381"/>
<dbReference type="PANTHER" id="PTHR33498:SF1">
    <property type="entry name" value="TRANSPOSASE FOR INSERTION SEQUENCE ELEMENT IS1557"/>
    <property type="match status" value="1"/>
</dbReference>
<dbReference type="Proteomes" id="UP000243255">
    <property type="component" value="Unassembled WGS sequence"/>
</dbReference>
<dbReference type="EMBL" id="FQWX01000038">
    <property type="protein sequence ID" value="SHH34481.1"/>
    <property type="molecule type" value="Genomic_DNA"/>
</dbReference>
<evidence type="ECO:0000259" key="1">
    <source>
        <dbReference type="Pfam" id="PF01610"/>
    </source>
</evidence>
<keyword evidence="3" id="KW-1185">Reference proteome</keyword>
<sequence length="83" mass="9707">NVKMISEMLSKDLKDCPSCFRTSLKSLKDKKQYVLNALITKYTNARVEGKNNTIKVLKRVSFGFRSFKNLRLRVLLREKIQVI</sequence>
<feature type="domain" description="Transposase IS204/IS1001/IS1096/IS1165 DDE" evidence="1">
    <location>
        <begin position="13"/>
        <end position="74"/>
    </location>
</feature>
<accession>A0A1M5S7M5</accession>
<organism evidence="2 3">
    <name type="scientific">Asaccharospora irregularis DSM 2635</name>
    <dbReference type="NCBI Taxonomy" id="1121321"/>
    <lineage>
        <taxon>Bacteria</taxon>
        <taxon>Bacillati</taxon>
        <taxon>Bacillota</taxon>
        <taxon>Clostridia</taxon>
        <taxon>Peptostreptococcales</taxon>
        <taxon>Peptostreptococcaceae</taxon>
        <taxon>Asaccharospora</taxon>
    </lineage>
</organism>
<evidence type="ECO:0000313" key="3">
    <source>
        <dbReference type="Proteomes" id="UP000243255"/>
    </source>
</evidence>
<name>A0A1M5S7M5_9FIRM</name>
<dbReference type="InterPro" id="IPR047951">
    <property type="entry name" value="Transpos_ISL3"/>
</dbReference>